<dbReference type="Pfam" id="PF12796">
    <property type="entry name" value="Ank_2"/>
    <property type="match status" value="1"/>
</dbReference>
<comment type="caution">
    <text evidence="7">The sequence shown here is derived from an EMBL/GenBank/DDBJ whole genome shotgun (WGS) entry which is preliminary data.</text>
</comment>
<feature type="compositionally biased region" description="Polar residues" evidence="5">
    <location>
        <begin position="94"/>
        <end position="113"/>
    </location>
</feature>
<feature type="domain" description="SOWAHA-C winged helix-turn-helix" evidence="6">
    <location>
        <begin position="6"/>
        <end position="65"/>
    </location>
</feature>
<dbReference type="Proteomes" id="UP001497525">
    <property type="component" value="Unassembled WGS sequence"/>
</dbReference>
<comment type="similarity">
    <text evidence="3">Belongs to the SOWAH family.</text>
</comment>
<evidence type="ECO:0000256" key="1">
    <source>
        <dbReference type="ARBA" id="ARBA00022737"/>
    </source>
</evidence>
<dbReference type="Gene3D" id="1.25.40.20">
    <property type="entry name" value="Ankyrin repeat-containing domain"/>
    <property type="match status" value="2"/>
</dbReference>
<evidence type="ECO:0000256" key="3">
    <source>
        <dbReference type="ARBA" id="ARBA00038122"/>
    </source>
</evidence>
<dbReference type="EMBL" id="CAXLJL010000623">
    <property type="protein sequence ID" value="CAL5139661.1"/>
    <property type="molecule type" value="Genomic_DNA"/>
</dbReference>
<dbReference type="InterPro" id="IPR002110">
    <property type="entry name" value="Ankyrin_rpt"/>
</dbReference>
<protein>
    <recommendedName>
        <fullName evidence="6">SOWAHA-C winged helix-turn-helix domain-containing protein</fullName>
    </recommendedName>
</protein>
<feature type="region of interest" description="Disordered" evidence="5">
    <location>
        <begin position="78"/>
        <end position="113"/>
    </location>
</feature>
<proteinExistence type="inferred from homology"/>
<accession>A0AAV2TUN5</accession>
<sequence length="576" mass="64379">MNLRYEVVQAMEARGGRILCAELAELFREELNKSSESRRAFKKIVASVALIEIGEDKRRYLVLKELVGNKENILAEKKSETPISDKNNDDDAPRSSNTSVGETHNPVQKLSTHPYSTYTSNEPWLWWMASLECRHVEMARLLGLNPKLINWNNPVDGTAVHYAGKFGNLTCLKLLIRQYHASVNVRNRGQTPLHLAVLHSQATAIRALVKDYGADTDVRDFSGRLPVFYLSDELRSEFEDFLTPSRIRRTRTYLEMLIPSMSKPEVGTSRDSSIIRFPTPYPSEFRRPIPVRCNQRTYDFVSVLHSPTRAGPSVRRTSTLKPGNDGLSRRTSVLMDLLRSATSVIHDGRSTGDVNAVESNGISSTCTSKHLSLLREKESKMPGLSETNSFDSSGSSESGSLVSQHISLKYGCPLSRSDLSLPVPASHLLIGRPPPGADARMLNVLLSLLPPPPQEFLDSDSKRPTNKHYKTFKPRRSSSSHLSNDLSGWTDNEHSGKVHRHFSFSRSAAVAETDMYGLFTRMHKAVQRKRSTKSLSYDPDPAIRGSHDRSFPSNRLPISFRSLSGSLSLNHSSAHT</sequence>
<dbReference type="PANTHER" id="PTHR14491:SF7">
    <property type="entry name" value="SOSONDOWAH, ISOFORM G"/>
    <property type="match status" value="1"/>
</dbReference>
<keyword evidence="1" id="KW-0677">Repeat</keyword>
<feature type="region of interest" description="Disordered" evidence="5">
    <location>
        <begin position="455"/>
        <end position="491"/>
    </location>
</feature>
<reference evidence="7" key="1">
    <citation type="submission" date="2024-06" db="EMBL/GenBank/DDBJ databases">
        <authorList>
            <person name="Liu X."/>
            <person name="Lenzi L."/>
            <person name="Haldenby T S."/>
            <person name="Uol C."/>
        </authorList>
    </citation>
    <scope>NUCLEOTIDE SEQUENCE</scope>
</reference>
<feature type="region of interest" description="Disordered" evidence="5">
    <location>
        <begin position="308"/>
        <end position="327"/>
    </location>
</feature>
<keyword evidence="2 4" id="KW-0040">ANK repeat</keyword>
<name>A0AAV2TUN5_CALDB</name>
<evidence type="ECO:0000313" key="8">
    <source>
        <dbReference type="Proteomes" id="UP001497525"/>
    </source>
</evidence>
<gene>
    <name evidence="7" type="ORF">CDAUBV1_LOCUS14777</name>
</gene>
<evidence type="ECO:0000256" key="2">
    <source>
        <dbReference type="ARBA" id="ARBA00023043"/>
    </source>
</evidence>
<feature type="region of interest" description="Disordered" evidence="5">
    <location>
        <begin position="377"/>
        <end position="398"/>
    </location>
</feature>
<evidence type="ECO:0000256" key="5">
    <source>
        <dbReference type="SAM" id="MobiDB-lite"/>
    </source>
</evidence>
<feature type="repeat" description="ANK" evidence="4">
    <location>
        <begin position="188"/>
        <end position="221"/>
    </location>
</feature>
<dbReference type="InterPro" id="IPR058889">
    <property type="entry name" value="WHD_SOWAHA-C"/>
</dbReference>
<dbReference type="PROSITE" id="PS50297">
    <property type="entry name" value="ANK_REP_REGION"/>
    <property type="match status" value="1"/>
</dbReference>
<dbReference type="SUPFAM" id="SSF48403">
    <property type="entry name" value="Ankyrin repeat"/>
    <property type="match status" value="1"/>
</dbReference>
<evidence type="ECO:0000256" key="4">
    <source>
        <dbReference type="PROSITE-ProRule" id="PRU00023"/>
    </source>
</evidence>
<dbReference type="PROSITE" id="PS50088">
    <property type="entry name" value="ANK_REPEAT"/>
    <property type="match status" value="1"/>
</dbReference>
<feature type="compositionally biased region" description="Basic residues" evidence="5">
    <location>
        <begin position="464"/>
        <end position="478"/>
    </location>
</feature>
<organism evidence="7 8">
    <name type="scientific">Calicophoron daubneyi</name>
    <name type="common">Rumen fluke</name>
    <name type="synonym">Paramphistomum daubneyi</name>
    <dbReference type="NCBI Taxonomy" id="300641"/>
    <lineage>
        <taxon>Eukaryota</taxon>
        <taxon>Metazoa</taxon>
        <taxon>Spiralia</taxon>
        <taxon>Lophotrochozoa</taxon>
        <taxon>Platyhelminthes</taxon>
        <taxon>Trematoda</taxon>
        <taxon>Digenea</taxon>
        <taxon>Plagiorchiida</taxon>
        <taxon>Pronocephalata</taxon>
        <taxon>Paramphistomoidea</taxon>
        <taxon>Paramphistomidae</taxon>
        <taxon>Calicophoron</taxon>
    </lineage>
</organism>
<evidence type="ECO:0000259" key="6">
    <source>
        <dbReference type="Pfam" id="PF25877"/>
    </source>
</evidence>
<feature type="region of interest" description="Disordered" evidence="5">
    <location>
        <begin position="528"/>
        <end position="555"/>
    </location>
</feature>
<dbReference type="SMART" id="SM00248">
    <property type="entry name" value="ANK"/>
    <property type="match status" value="2"/>
</dbReference>
<feature type="compositionally biased region" description="Low complexity" evidence="5">
    <location>
        <begin position="385"/>
        <end position="398"/>
    </location>
</feature>
<dbReference type="AlphaFoldDB" id="A0AAV2TUN5"/>
<dbReference type="InterPro" id="IPR036770">
    <property type="entry name" value="Ankyrin_rpt-contain_sf"/>
</dbReference>
<evidence type="ECO:0000313" key="7">
    <source>
        <dbReference type="EMBL" id="CAL5139661.1"/>
    </source>
</evidence>
<dbReference type="PANTHER" id="PTHR14491">
    <property type="entry name" value="SOSONDOWAH, ISOFORM G"/>
    <property type="match status" value="1"/>
</dbReference>
<dbReference type="Pfam" id="PF25877">
    <property type="entry name" value="WHD_SOWAH"/>
    <property type="match status" value="1"/>
</dbReference>